<evidence type="ECO:0000256" key="1">
    <source>
        <dbReference type="ARBA" id="ARBA00004651"/>
    </source>
</evidence>
<keyword evidence="3 10" id="KW-0812">Transmembrane</keyword>
<comment type="function">
    <text evidence="9 10">Fluoride-specific ion channel. Important for reducing fluoride concentration in the cell, thus reducing its toxicity.</text>
</comment>
<evidence type="ECO:0000256" key="10">
    <source>
        <dbReference type="HAMAP-Rule" id="MF_00454"/>
    </source>
</evidence>
<comment type="activity regulation">
    <text evidence="10">Na(+) is not transported, but it plays an essential structural role and its presence is essential for fluoride channel function.</text>
</comment>
<comment type="subcellular location">
    <subcellularLocation>
        <location evidence="1 10">Cell membrane</location>
        <topology evidence="1 10">Multi-pass membrane protein</topology>
    </subcellularLocation>
</comment>
<dbReference type="OrthoDB" id="5148600at2"/>
<dbReference type="GO" id="GO:0046872">
    <property type="term" value="F:metal ion binding"/>
    <property type="evidence" value="ECO:0007669"/>
    <property type="project" value="UniProtKB-KW"/>
</dbReference>
<comment type="similarity">
    <text evidence="7 10">Belongs to the fluoride channel Fluc/FEX (TC 1.A.43) family.</text>
</comment>
<dbReference type="EMBL" id="QWKP01000159">
    <property type="protein sequence ID" value="RHA43487.1"/>
    <property type="molecule type" value="Genomic_DNA"/>
</dbReference>
<dbReference type="GO" id="GO:0005886">
    <property type="term" value="C:plasma membrane"/>
    <property type="evidence" value="ECO:0007669"/>
    <property type="project" value="UniProtKB-SubCell"/>
</dbReference>
<evidence type="ECO:0000256" key="2">
    <source>
        <dbReference type="ARBA" id="ARBA00022475"/>
    </source>
</evidence>
<evidence type="ECO:0000256" key="3">
    <source>
        <dbReference type="ARBA" id="ARBA00022692"/>
    </source>
</evidence>
<keyword evidence="10" id="KW-0479">Metal-binding</keyword>
<sequence>MILLLVSVLGGLGAATRFVVDGWIRGRTSGGLPVATMAINITGSLLIGFLAGALATGALEPNAYVVAATGFCGGYTTFSTASMETVRLAQEGAYRRALVAGLGTLVLTVLAAAAGVGLATALL</sequence>
<keyword evidence="10" id="KW-0813">Transport</keyword>
<keyword evidence="10" id="KW-0915">Sodium</keyword>
<keyword evidence="6 10" id="KW-0407">Ion channel</keyword>
<proteinExistence type="inferred from homology"/>
<organism evidence="11 12">
    <name type="scientific">Cellulomonas rhizosphaerae</name>
    <dbReference type="NCBI Taxonomy" id="2293719"/>
    <lineage>
        <taxon>Bacteria</taxon>
        <taxon>Bacillati</taxon>
        <taxon>Actinomycetota</taxon>
        <taxon>Actinomycetes</taxon>
        <taxon>Micrococcales</taxon>
        <taxon>Cellulomonadaceae</taxon>
        <taxon>Cellulomonas</taxon>
    </lineage>
</organism>
<keyword evidence="12" id="KW-1185">Reference proteome</keyword>
<evidence type="ECO:0000313" key="11">
    <source>
        <dbReference type="EMBL" id="RHA43487.1"/>
    </source>
</evidence>
<dbReference type="AlphaFoldDB" id="A0A413RNF2"/>
<comment type="catalytic activity">
    <reaction evidence="8">
        <text>fluoride(in) = fluoride(out)</text>
        <dbReference type="Rhea" id="RHEA:76159"/>
        <dbReference type="ChEBI" id="CHEBI:17051"/>
    </reaction>
    <physiologicalReaction direction="left-to-right" evidence="8">
        <dbReference type="Rhea" id="RHEA:76160"/>
    </physiologicalReaction>
</comment>
<feature type="binding site" evidence="10">
    <location>
        <position position="76"/>
    </location>
    <ligand>
        <name>Na(+)</name>
        <dbReference type="ChEBI" id="CHEBI:29101"/>
        <note>structural</note>
    </ligand>
</feature>
<evidence type="ECO:0000256" key="4">
    <source>
        <dbReference type="ARBA" id="ARBA00022989"/>
    </source>
</evidence>
<dbReference type="Proteomes" id="UP000283374">
    <property type="component" value="Unassembled WGS sequence"/>
</dbReference>
<name>A0A413RNF2_9CELL</name>
<keyword evidence="4 10" id="KW-1133">Transmembrane helix</keyword>
<keyword evidence="10" id="KW-0406">Ion transport</keyword>
<evidence type="ECO:0000256" key="7">
    <source>
        <dbReference type="ARBA" id="ARBA00035120"/>
    </source>
</evidence>
<dbReference type="NCBIfam" id="TIGR00494">
    <property type="entry name" value="crcB"/>
    <property type="match status" value="1"/>
</dbReference>
<feature type="transmembrane region" description="Helical" evidence="10">
    <location>
        <begin position="33"/>
        <end position="55"/>
    </location>
</feature>
<feature type="transmembrane region" description="Helical" evidence="10">
    <location>
        <begin position="62"/>
        <end position="78"/>
    </location>
</feature>
<dbReference type="GO" id="GO:0140114">
    <property type="term" value="P:cellular detoxification of fluoride"/>
    <property type="evidence" value="ECO:0007669"/>
    <property type="project" value="UniProtKB-UniRule"/>
</dbReference>
<evidence type="ECO:0000256" key="6">
    <source>
        <dbReference type="ARBA" id="ARBA00023303"/>
    </source>
</evidence>
<dbReference type="HAMAP" id="MF_00454">
    <property type="entry name" value="FluC"/>
    <property type="match status" value="1"/>
</dbReference>
<evidence type="ECO:0000313" key="12">
    <source>
        <dbReference type="Proteomes" id="UP000283374"/>
    </source>
</evidence>
<feature type="binding site" evidence="10">
    <location>
        <position position="73"/>
    </location>
    <ligand>
        <name>Na(+)</name>
        <dbReference type="ChEBI" id="CHEBI:29101"/>
        <note>structural</note>
    </ligand>
</feature>
<dbReference type="PANTHER" id="PTHR28259">
    <property type="entry name" value="FLUORIDE EXPORT PROTEIN 1-RELATED"/>
    <property type="match status" value="1"/>
</dbReference>
<dbReference type="PANTHER" id="PTHR28259:SF1">
    <property type="entry name" value="FLUORIDE EXPORT PROTEIN 1-RELATED"/>
    <property type="match status" value="1"/>
</dbReference>
<accession>A0A413RNF2</accession>
<comment type="caution">
    <text evidence="11">The sequence shown here is derived from an EMBL/GenBank/DDBJ whole genome shotgun (WGS) entry which is preliminary data.</text>
</comment>
<evidence type="ECO:0000256" key="8">
    <source>
        <dbReference type="ARBA" id="ARBA00035585"/>
    </source>
</evidence>
<feature type="transmembrane region" description="Helical" evidence="10">
    <location>
        <begin position="98"/>
        <end position="122"/>
    </location>
</feature>
<dbReference type="InterPro" id="IPR003691">
    <property type="entry name" value="FluC"/>
</dbReference>
<protein>
    <recommendedName>
        <fullName evidence="10">Fluoride-specific ion channel FluC</fullName>
    </recommendedName>
</protein>
<keyword evidence="2 10" id="KW-1003">Cell membrane</keyword>
<reference evidence="11 12" key="1">
    <citation type="submission" date="2018-08" db="EMBL/GenBank/DDBJ databases">
        <title>Cellulomonas rhizosphaerae sp. nov., a novel actinomycete isolated from soil.</title>
        <authorList>
            <person name="Tian Y."/>
        </authorList>
    </citation>
    <scope>NUCLEOTIDE SEQUENCE [LARGE SCALE GENOMIC DNA]</scope>
    <source>
        <strain evidence="11 12">NEAU-TCZ24</strain>
    </source>
</reference>
<keyword evidence="5 10" id="KW-0472">Membrane</keyword>
<dbReference type="GO" id="GO:0062054">
    <property type="term" value="F:fluoride channel activity"/>
    <property type="evidence" value="ECO:0007669"/>
    <property type="project" value="UniProtKB-UniRule"/>
</dbReference>
<gene>
    <name evidence="10 11" type="primary">crcB</name>
    <name evidence="10" type="synonym">fluC</name>
    <name evidence="11" type="ORF">D1825_06040</name>
</gene>
<evidence type="ECO:0000256" key="9">
    <source>
        <dbReference type="ARBA" id="ARBA00049940"/>
    </source>
</evidence>
<dbReference type="Pfam" id="PF02537">
    <property type="entry name" value="CRCB"/>
    <property type="match status" value="1"/>
</dbReference>
<evidence type="ECO:0000256" key="5">
    <source>
        <dbReference type="ARBA" id="ARBA00023136"/>
    </source>
</evidence>